<reference evidence="1 2" key="1">
    <citation type="submission" date="2017-11" db="EMBL/GenBank/DDBJ databases">
        <title>Draft Genome Sequence of Methylobacter psychrotolerans Sph1T, an Obligate Methanotroph from Low-Temperature Environments.</title>
        <authorList>
            <person name="Oshkin I.Y."/>
            <person name="Miroshnikov K."/>
            <person name="Belova S.E."/>
            <person name="Korzhenkov A."/>
            <person name="Toshchakov S.V."/>
            <person name="Dedysh S.N."/>
        </authorList>
    </citation>
    <scope>NUCLEOTIDE SEQUENCE [LARGE SCALE GENOMIC DNA]</scope>
    <source>
        <strain evidence="1 2">Sph1</strain>
    </source>
</reference>
<comment type="caution">
    <text evidence="1">The sequence shown here is derived from an EMBL/GenBank/DDBJ whole genome shotgun (WGS) entry which is preliminary data.</text>
</comment>
<organism evidence="1 2">
    <name type="scientific">Methylovulum psychrotolerans</name>
    <dbReference type="NCBI Taxonomy" id="1704499"/>
    <lineage>
        <taxon>Bacteria</taxon>
        <taxon>Pseudomonadati</taxon>
        <taxon>Pseudomonadota</taxon>
        <taxon>Gammaproteobacteria</taxon>
        <taxon>Methylococcales</taxon>
        <taxon>Methylococcaceae</taxon>
        <taxon>Methylovulum</taxon>
    </lineage>
</organism>
<dbReference type="AlphaFoldDB" id="A0A2S5CPG3"/>
<protein>
    <submittedName>
        <fullName evidence="1">Uncharacterized protein</fullName>
    </submittedName>
</protein>
<dbReference type="RefSeq" id="WP_157678883.1">
    <property type="nucleotide sequence ID" value="NZ_CP022129.1"/>
</dbReference>
<evidence type="ECO:0000313" key="2">
    <source>
        <dbReference type="Proteomes" id="UP000237423"/>
    </source>
</evidence>
<gene>
    <name evidence="1" type="ORF">AADEFJLK_01312</name>
</gene>
<dbReference type="Proteomes" id="UP000237423">
    <property type="component" value="Unassembled WGS sequence"/>
</dbReference>
<accession>A0A2S5CPG3</accession>
<name>A0A2S5CPG3_9GAMM</name>
<dbReference type="EMBL" id="PGFZ01000002">
    <property type="protein sequence ID" value="POZ52705.1"/>
    <property type="molecule type" value="Genomic_DNA"/>
</dbReference>
<proteinExistence type="predicted"/>
<sequence>MKAFFLAVVVLNLAVFLWEYRSGAFAAPEAAVPENLEAIVLVGESPVSDGSADKK</sequence>
<evidence type="ECO:0000313" key="1">
    <source>
        <dbReference type="EMBL" id="POZ52705.1"/>
    </source>
</evidence>